<proteinExistence type="inferred from homology"/>
<accession>A0A9P8L6M4</accession>
<feature type="domain" description="DUF6314" evidence="5">
    <location>
        <begin position="605"/>
        <end position="771"/>
    </location>
</feature>
<dbReference type="InterPro" id="IPR020946">
    <property type="entry name" value="Flavin_mOase-like"/>
</dbReference>
<organism evidence="6 7">
    <name type="scientific">Trichoglossum hirsutum</name>
    <dbReference type="NCBI Taxonomy" id="265104"/>
    <lineage>
        <taxon>Eukaryota</taxon>
        <taxon>Fungi</taxon>
        <taxon>Dikarya</taxon>
        <taxon>Ascomycota</taxon>
        <taxon>Pezizomycotina</taxon>
        <taxon>Geoglossomycetes</taxon>
        <taxon>Geoglossales</taxon>
        <taxon>Geoglossaceae</taxon>
        <taxon>Trichoglossum</taxon>
    </lineage>
</organism>
<evidence type="ECO:0000256" key="3">
    <source>
        <dbReference type="ARBA" id="ARBA00022827"/>
    </source>
</evidence>
<dbReference type="GO" id="GO:0050660">
    <property type="term" value="F:flavin adenine dinucleotide binding"/>
    <property type="evidence" value="ECO:0007669"/>
    <property type="project" value="InterPro"/>
</dbReference>
<evidence type="ECO:0000256" key="4">
    <source>
        <dbReference type="ARBA" id="ARBA00023002"/>
    </source>
</evidence>
<evidence type="ECO:0000256" key="2">
    <source>
        <dbReference type="ARBA" id="ARBA00022630"/>
    </source>
</evidence>
<comment type="caution">
    <text evidence="6">The sequence shown here is derived from an EMBL/GenBank/DDBJ whole genome shotgun (WGS) entry which is preliminary data.</text>
</comment>
<dbReference type="InterPro" id="IPR045632">
    <property type="entry name" value="DUF6314"/>
</dbReference>
<dbReference type="GO" id="GO:0050661">
    <property type="term" value="F:NADP binding"/>
    <property type="evidence" value="ECO:0007669"/>
    <property type="project" value="InterPro"/>
</dbReference>
<comment type="similarity">
    <text evidence="1">Belongs to the FMO family.</text>
</comment>
<dbReference type="AlphaFoldDB" id="A0A9P8L6M4"/>
<name>A0A9P8L6M4_9PEZI</name>
<dbReference type="SUPFAM" id="SSF51905">
    <property type="entry name" value="FAD/NAD(P)-binding domain"/>
    <property type="match status" value="1"/>
</dbReference>
<dbReference type="Pfam" id="PF19834">
    <property type="entry name" value="DUF6314"/>
    <property type="match status" value="1"/>
</dbReference>
<sequence length="771" mass="84471">GGPSGLVAAKTLLCSHPPGTFEPTIFEASSSIGGMWPHGVGDDGPHKVYAHMPTNLSKFTVGFSDFAWKSVDLGSQKNRDSVPMFPKAWQVGRYLAAYAKEYGIEPLVRLGCRVTDASRGAFEGDRRWRVTWERNGGARGTLGAPELASEDFHLLVVASGFFSRRLEPDIEGLDDRLKDRVHVAHTADVKDTRGLLDAIEEKARRAVEGTNKPVDFVSPNTVGNIVVVGGSMSGAEAASSLALRLSDEKYSPPSSGKKTSNYAVRHIASRPFWVLPPIIPSDPMVRAASETTPSYNPNPAFLPLDLCMYDLSRRPPGEVTELSPIVSPERARLMNKYFHSLVGGGVGELRSDVLVNRGEASERAPWVAVSEGYEGFVRDGAISTRLGRVQRVGIEEQSGMVSAMLSGGDTIENVIALVLATGYEPHPSLNFLEPEVLGILEYQPENNFLPLLLEKHNTIHPSLPDMGFVGFYRGPYWGVLEMQARFLGRLWAGGEGGKICLSSLPEKSTEIQTMRAIRNPELRGQWPMGDFVGIMEDFARDLGITRQGINSVSNSERGGPVVPARYSPGAGSLQAQATLSSLSHTLQSATADRPSFVARATSSALHGRWHLSRTLKSRIPSFPSGTFTGTATFHPRLPTDERFDAEYLYIEDGDLVTNEGLRLKGSRRYVWRYEEAGDKLSVWFVKSNDGMTVDYLFHELEFRGRSVGVDGGEGFEEGVGDGGGWMAIGHHLCEEDDYTPKYRFMFAGTALRKFGVRYQVVGPKKNYSTET</sequence>
<keyword evidence="7" id="KW-1185">Reference proteome</keyword>
<keyword evidence="4" id="KW-0560">Oxidoreductase</keyword>
<dbReference type="Gene3D" id="3.50.50.60">
    <property type="entry name" value="FAD/NAD(P)-binding domain"/>
    <property type="match status" value="1"/>
</dbReference>
<dbReference type="EMBL" id="JAGHQM010002449">
    <property type="protein sequence ID" value="KAH0548647.1"/>
    <property type="molecule type" value="Genomic_DNA"/>
</dbReference>
<feature type="non-terminal residue" evidence="6">
    <location>
        <position position="1"/>
    </location>
</feature>
<dbReference type="Pfam" id="PF00743">
    <property type="entry name" value="FMO-like"/>
    <property type="match status" value="1"/>
</dbReference>
<keyword evidence="2" id="KW-0285">Flavoprotein</keyword>
<evidence type="ECO:0000259" key="5">
    <source>
        <dbReference type="Pfam" id="PF19834"/>
    </source>
</evidence>
<dbReference type="InterPro" id="IPR036188">
    <property type="entry name" value="FAD/NAD-bd_sf"/>
</dbReference>
<dbReference type="GO" id="GO:0004499">
    <property type="term" value="F:N,N-dimethylaniline monooxygenase activity"/>
    <property type="evidence" value="ECO:0007669"/>
    <property type="project" value="InterPro"/>
</dbReference>
<evidence type="ECO:0000256" key="1">
    <source>
        <dbReference type="ARBA" id="ARBA00009183"/>
    </source>
</evidence>
<reference evidence="6" key="1">
    <citation type="submission" date="2021-03" db="EMBL/GenBank/DDBJ databases">
        <title>Comparative genomics and phylogenomic investigation of the class Geoglossomycetes provide insights into ecological specialization and systematics.</title>
        <authorList>
            <person name="Melie T."/>
            <person name="Pirro S."/>
            <person name="Miller A.N."/>
            <person name="Quandt A."/>
        </authorList>
    </citation>
    <scope>NUCLEOTIDE SEQUENCE</scope>
    <source>
        <strain evidence="6">CAQ_001_2017</strain>
    </source>
</reference>
<dbReference type="InterPro" id="IPR050346">
    <property type="entry name" value="FMO-like"/>
</dbReference>
<dbReference type="Proteomes" id="UP000750711">
    <property type="component" value="Unassembled WGS sequence"/>
</dbReference>
<evidence type="ECO:0000313" key="6">
    <source>
        <dbReference type="EMBL" id="KAH0548647.1"/>
    </source>
</evidence>
<protein>
    <recommendedName>
        <fullName evidence="5">DUF6314 domain-containing protein</fullName>
    </recommendedName>
</protein>
<keyword evidence="3" id="KW-0274">FAD</keyword>
<feature type="non-terminal residue" evidence="6">
    <location>
        <position position="771"/>
    </location>
</feature>
<gene>
    <name evidence="6" type="ORF">GP486_007809</name>
</gene>
<evidence type="ECO:0000313" key="7">
    <source>
        <dbReference type="Proteomes" id="UP000750711"/>
    </source>
</evidence>
<dbReference type="PANTHER" id="PTHR23023">
    <property type="entry name" value="DIMETHYLANILINE MONOOXYGENASE"/>
    <property type="match status" value="1"/>
</dbReference>